<evidence type="ECO:0000313" key="2">
    <source>
        <dbReference type="Proteomes" id="UP000053127"/>
    </source>
</evidence>
<dbReference type="AlphaFoldDB" id="A0A117Q4F9"/>
<dbReference type="STRING" id="67386.AQI95_09650"/>
<comment type="caution">
    <text evidence="1">The sequence shown here is derived from an EMBL/GenBank/DDBJ whole genome shotgun (WGS) entry which is preliminary data.</text>
</comment>
<dbReference type="OrthoDB" id="4310131at2"/>
<dbReference type="Proteomes" id="UP000053127">
    <property type="component" value="Unassembled WGS sequence"/>
</dbReference>
<accession>A0A117Q4F9</accession>
<organism evidence="1 2">
    <name type="scientific">Streptomyces yokosukanensis</name>
    <dbReference type="NCBI Taxonomy" id="67386"/>
    <lineage>
        <taxon>Bacteria</taxon>
        <taxon>Bacillati</taxon>
        <taxon>Actinomycetota</taxon>
        <taxon>Actinomycetes</taxon>
        <taxon>Kitasatosporales</taxon>
        <taxon>Streptomycetaceae</taxon>
        <taxon>Streptomyces</taxon>
    </lineage>
</organism>
<name>A0A117Q4F9_9ACTN</name>
<dbReference type="EMBL" id="LMWN01000008">
    <property type="protein sequence ID" value="KUN08606.1"/>
    <property type="molecule type" value="Genomic_DNA"/>
</dbReference>
<sequence length="80" mass="9061">MDSTKDSIRTVLKMCREVTAWREDFDPGTAEWYTLVALAQETHRLLISLPAELLPEEEQPSPAMAEILDALQESTKEDAK</sequence>
<evidence type="ECO:0000313" key="1">
    <source>
        <dbReference type="EMBL" id="KUN08606.1"/>
    </source>
</evidence>
<protein>
    <submittedName>
        <fullName evidence="1">Uncharacterized protein</fullName>
    </submittedName>
</protein>
<reference evidence="1 2" key="1">
    <citation type="submission" date="2015-10" db="EMBL/GenBank/DDBJ databases">
        <title>Draft genome sequence of Streptomyces yokosukanensis DSM 40224, type strain for the species Streptomyces yokosukanensis.</title>
        <authorList>
            <person name="Ruckert C."/>
            <person name="Winkler A."/>
            <person name="Kalinowski J."/>
            <person name="Kampfer P."/>
            <person name="Glaeser S."/>
        </authorList>
    </citation>
    <scope>NUCLEOTIDE SEQUENCE [LARGE SCALE GENOMIC DNA]</scope>
    <source>
        <strain evidence="1 2">DSM 40224</strain>
    </source>
</reference>
<keyword evidence="2" id="KW-1185">Reference proteome</keyword>
<dbReference type="RefSeq" id="WP_067120281.1">
    <property type="nucleotide sequence ID" value="NZ_KQ948208.1"/>
</dbReference>
<proteinExistence type="predicted"/>
<gene>
    <name evidence="1" type="ORF">AQI95_09650</name>
</gene>